<proteinExistence type="predicted"/>
<sequence>MLSLGTRLISLFIIVCTLLCVAAGPSKTACKQEDMCDGKTKKCSYNQEMTVTIEINDGISSNNNGVVGNSTNPSFNSSTSTYYGFCVKTDTFYQLTVLDSYLVMNQSNTSFIRIWAGDQASEAHYYNSPDQKNFATYFTAVINLSGGLVTKVDGNNNSSSIIFQNGCDVGGFGCLLTFGLPCIRGLECGKAYAQSTSNEERNVNLFLAFQGTASNDAQLESAGYLPQNFRQYSLTTYFNTIVNTFVPPV</sequence>
<reference evidence="2 3" key="1">
    <citation type="submission" date="2024-03" db="EMBL/GenBank/DDBJ databases">
        <title>The Acrasis kona genome and developmental transcriptomes reveal deep origins of eukaryotic multicellular pathways.</title>
        <authorList>
            <person name="Sheikh S."/>
            <person name="Fu C.-J."/>
            <person name="Brown M.W."/>
            <person name="Baldauf S.L."/>
        </authorList>
    </citation>
    <scope>NUCLEOTIDE SEQUENCE [LARGE SCALE GENOMIC DNA]</scope>
    <source>
        <strain evidence="2 3">ATCC MYA-3509</strain>
    </source>
</reference>
<feature type="chain" id="PRO_5043867626" evidence="1">
    <location>
        <begin position="24"/>
        <end position="249"/>
    </location>
</feature>
<organism evidence="2 3">
    <name type="scientific">Acrasis kona</name>
    <dbReference type="NCBI Taxonomy" id="1008807"/>
    <lineage>
        <taxon>Eukaryota</taxon>
        <taxon>Discoba</taxon>
        <taxon>Heterolobosea</taxon>
        <taxon>Tetramitia</taxon>
        <taxon>Eutetramitia</taxon>
        <taxon>Acrasidae</taxon>
        <taxon>Acrasis</taxon>
    </lineage>
</organism>
<keyword evidence="1" id="KW-0732">Signal</keyword>
<dbReference type="Proteomes" id="UP001431209">
    <property type="component" value="Unassembled WGS sequence"/>
</dbReference>
<evidence type="ECO:0000256" key="1">
    <source>
        <dbReference type="SAM" id="SignalP"/>
    </source>
</evidence>
<feature type="signal peptide" evidence="1">
    <location>
        <begin position="1"/>
        <end position="23"/>
    </location>
</feature>
<evidence type="ECO:0000313" key="3">
    <source>
        <dbReference type="Proteomes" id="UP001431209"/>
    </source>
</evidence>
<evidence type="ECO:0000313" key="2">
    <source>
        <dbReference type="EMBL" id="KAL0482278.1"/>
    </source>
</evidence>
<name>A0AAW2YZ45_9EUKA</name>
<gene>
    <name evidence="2" type="ORF">AKO1_013003</name>
</gene>
<protein>
    <submittedName>
        <fullName evidence="2">Uncharacterized protein</fullName>
    </submittedName>
</protein>
<dbReference type="AlphaFoldDB" id="A0AAW2YZ45"/>
<accession>A0AAW2YZ45</accession>
<keyword evidence="3" id="KW-1185">Reference proteome</keyword>
<dbReference type="EMBL" id="JAOPGA020000837">
    <property type="protein sequence ID" value="KAL0482278.1"/>
    <property type="molecule type" value="Genomic_DNA"/>
</dbReference>
<comment type="caution">
    <text evidence="2">The sequence shown here is derived from an EMBL/GenBank/DDBJ whole genome shotgun (WGS) entry which is preliminary data.</text>
</comment>